<evidence type="ECO:0000313" key="1">
    <source>
        <dbReference type="EMBL" id="MEU6800627.1"/>
    </source>
</evidence>
<dbReference type="RefSeq" id="WP_359691568.1">
    <property type="nucleotide sequence ID" value="NZ_JBEYXT010000017.1"/>
</dbReference>
<dbReference type="SUPFAM" id="SSF48371">
    <property type="entry name" value="ARM repeat"/>
    <property type="match status" value="1"/>
</dbReference>
<proteinExistence type="predicted"/>
<protein>
    <recommendedName>
        <fullName evidence="3">PBS lyase</fullName>
    </recommendedName>
</protein>
<dbReference type="Proteomes" id="UP001551189">
    <property type="component" value="Unassembled WGS sequence"/>
</dbReference>
<name>A0ABV3ATY7_9ACTN</name>
<keyword evidence="2" id="KW-1185">Reference proteome</keyword>
<comment type="caution">
    <text evidence="1">The sequence shown here is derived from an EMBL/GenBank/DDBJ whole genome shotgun (WGS) entry which is preliminary data.</text>
</comment>
<gene>
    <name evidence="1" type="ORF">ABZ931_06365</name>
</gene>
<dbReference type="Gene3D" id="1.25.10.10">
    <property type="entry name" value="Leucine-rich Repeat Variant"/>
    <property type="match status" value="1"/>
</dbReference>
<dbReference type="EMBL" id="JBEYXT010000017">
    <property type="protein sequence ID" value="MEU6800627.1"/>
    <property type="molecule type" value="Genomic_DNA"/>
</dbReference>
<organism evidence="1 2">
    <name type="scientific">Streptomyces neyagawaensis</name>
    <dbReference type="NCBI Taxonomy" id="42238"/>
    <lineage>
        <taxon>Bacteria</taxon>
        <taxon>Bacillati</taxon>
        <taxon>Actinomycetota</taxon>
        <taxon>Actinomycetes</taxon>
        <taxon>Kitasatosporales</taxon>
        <taxon>Streptomycetaceae</taxon>
        <taxon>Streptomyces</taxon>
    </lineage>
</organism>
<dbReference type="InterPro" id="IPR016024">
    <property type="entry name" value="ARM-type_fold"/>
</dbReference>
<sequence length="682" mass="73614">MNTGHERPEGHEVMGARVAGFAVEALDDVPWERLEPVLEQRPTTGTRAALRRLALKGEAATEEDCYPLYDCLAFGTERLPSVSTAALPFVAALAGDPACGARRELVGTLVSFARLAAKAEPGQVDEAWHEAWRLQRPVFLALLADPDPEVRREALPLAGDVGPLLDRWRAETDPTVRPAVLLELGTAAGATGPEAADRVRAVVTEVLRADDPVLRVAAVHAWAAFDPEAPVRERDLLTEILTDPAVRPLFEAAWYVSDVETPFTREDVVSWTVGLFAPAPPTMLDFVLDLMEAARRNGDAPLCRVALDEAWRLLVRRPSVAERLLPHAGALLADGDDGVRYRAAHLLAVLGPRAAPYADELAALLDDRGEDQHDFLEGTVGDHARWALTRIGDPRALPGLIARLYAPYEGQYSRGYCTGDPRLPEVEDVLTPLAAHAETLVPDIRALLRKDGKGGGLTSCLLGVLTAWGEASAPALPEVVALLDDARYSLTAIDALVAMGPAAASAAPEVRRATVLDHPANHQKVAWAASVLDGDSASALRLVGEAVLTEEEPFYGPVHLIGRFGAAAAPYADRVRQLMERGDGWLRLRSAIALASITGEAEPSVSVLGEYLRPLADGDDSYGYFVDALRALADIGTVTDETRAMLRRVRDTDRRLAPHGDYRTILFDEEMRSLIDAVLALP</sequence>
<evidence type="ECO:0000313" key="2">
    <source>
        <dbReference type="Proteomes" id="UP001551189"/>
    </source>
</evidence>
<dbReference type="InterPro" id="IPR011989">
    <property type="entry name" value="ARM-like"/>
</dbReference>
<accession>A0ABV3ATY7</accession>
<evidence type="ECO:0008006" key="3">
    <source>
        <dbReference type="Google" id="ProtNLM"/>
    </source>
</evidence>
<reference evidence="1 2" key="1">
    <citation type="submission" date="2024-06" db="EMBL/GenBank/DDBJ databases">
        <title>The Natural Products Discovery Center: Release of the First 8490 Sequenced Strains for Exploring Actinobacteria Biosynthetic Diversity.</title>
        <authorList>
            <person name="Kalkreuter E."/>
            <person name="Kautsar S.A."/>
            <person name="Yang D."/>
            <person name="Bader C.D."/>
            <person name="Teijaro C.N."/>
            <person name="Fluegel L."/>
            <person name="Davis C.M."/>
            <person name="Simpson J.R."/>
            <person name="Lauterbach L."/>
            <person name="Steele A.D."/>
            <person name="Gui C."/>
            <person name="Meng S."/>
            <person name="Li G."/>
            <person name="Viehrig K."/>
            <person name="Ye F."/>
            <person name="Su P."/>
            <person name="Kiefer A.F."/>
            <person name="Nichols A."/>
            <person name="Cepeda A.J."/>
            <person name="Yan W."/>
            <person name="Fan B."/>
            <person name="Jiang Y."/>
            <person name="Adhikari A."/>
            <person name="Zheng C.-J."/>
            <person name="Schuster L."/>
            <person name="Cowan T.M."/>
            <person name="Smanski M.J."/>
            <person name="Chevrette M.G."/>
            <person name="De Carvalho L.P.S."/>
            <person name="Shen B."/>
        </authorList>
    </citation>
    <scope>NUCLEOTIDE SEQUENCE [LARGE SCALE GENOMIC DNA]</scope>
    <source>
        <strain evidence="1 2">NPDC046851</strain>
    </source>
</reference>